<comment type="catalytic activity">
    <reaction evidence="1">
        <text>a 1,2-diacyl-sn-glycero-3-phosphocholine + H2O = a 2-acyl-sn-glycero-3-phosphocholine + a fatty acid + H(+)</text>
        <dbReference type="Rhea" id="RHEA:18689"/>
        <dbReference type="ChEBI" id="CHEBI:15377"/>
        <dbReference type="ChEBI" id="CHEBI:15378"/>
        <dbReference type="ChEBI" id="CHEBI:28868"/>
        <dbReference type="ChEBI" id="CHEBI:57643"/>
        <dbReference type="ChEBI" id="CHEBI:57875"/>
        <dbReference type="EC" id="3.1.1.32"/>
    </reaction>
</comment>
<evidence type="ECO:0000256" key="3">
    <source>
        <dbReference type="ARBA" id="ARBA00010701"/>
    </source>
</evidence>
<proteinExistence type="inferred from homology"/>
<dbReference type="Pfam" id="PF00151">
    <property type="entry name" value="Lipase"/>
    <property type="match status" value="1"/>
</dbReference>
<comment type="subcellular location">
    <subcellularLocation>
        <location evidence="2">Secreted</location>
    </subcellularLocation>
</comment>
<dbReference type="GO" id="GO:0008970">
    <property type="term" value="F:phospholipase A1 activity"/>
    <property type="evidence" value="ECO:0007669"/>
    <property type="project" value="UniProtKB-EC"/>
</dbReference>
<evidence type="ECO:0000256" key="7">
    <source>
        <dbReference type="ARBA" id="ARBA00023157"/>
    </source>
</evidence>
<evidence type="ECO:0000256" key="4">
    <source>
        <dbReference type="ARBA" id="ARBA00013179"/>
    </source>
</evidence>
<dbReference type="AlphaFoldDB" id="A0A6I9W015"/>
<dbReference type="GO" id="GO:0005615">
    <property type="term" value="C:extracellular space"/>
    <property type="evidence" value="ECO:0007669"/>
    <property type="project" value="TreeGrafter"/>
</dbReference>
<keyword evidence="6" id="KW-0378">Hydrolase</keyword>
<keyword evidence="9" id="KW-0472">Membrane</keyword>
<keyword evidence="5" id="KW-0964">Secreted</keyword>
<dbReference type="OrthoDB" id="199913at2759"/>
<gene>
    <name evidence="12" type="primary">LOC105425715</name>
</gene>
<dbReference type="PRINTS" id="PR00821">
    <property type="entry name" value="TAGLIPASE"/>
</dbReference>
<dbReference type="PANTHER" id="PTHR11610:SF37">
    <property type="entry name" value="GH01208P"/>
    <property type="match status" value="1"/>
</dbReference>
<dbReference type="GO" id="GO:0016042">
    <property type="term" value="P:lipid catabolic process"/>
    <property type="evidence" value="ECO:0007669"/>
    <property type="project" value="TreeGrafter"/>
</dbReference>
<keyword evidence="9" id="KW-0812">Transmembrane</keyword>
<evidence type="ECO:0000256" key="1">
    <source>
        <dbReference type="ARBA" id="ARBA00000111"/>
    </source>
</evidence>
<feature type="domain" description="Lipase" evidence="10">
    <location>
        <begin position="54"/>
        <end position="296"/>
    </location>
</feature>
<keyword evidence="7" id="KW-1015">Disulfide bond</keyword>
<dbReference type="PANTHER" id="PTHR11610">
    <property type="entry name" value="LIPASE"/>
    <property type="match status" value="1"/>
</dbReference>
<evidence type="ECO:0000259" key="10">
    <source>
        <dbReference type="Pfam" id="PF00151"/>
    </source>
</evidence>
<dbReference type="InterPro" id="IPR013818">
    <property type="entry name" value="Lipase"/>
</dbReference>
<evidence type="ECO:0000256" key="9">
    <source>
        <dbReference type="SAM" id="Phobius"/>
    </source>
</evidence>
<dbReference type="Proteomes" id="UP000504615">
    <property type="component" value="Unplaced"/>
</dbReference>
<dbReference type="KEGG" id="pbar:105425715"/>
<evidence type="ECO:0000256" key="5">
    <source>
        <dbReference type="ARBA" id="ARBA00022525"/>
    </source>
</evidence>
<dbReference type="GO" id="GO:0017171">
    <property type="term" value="F:serine hydrolase activity"/>
    <property type="evidence" value="ECO:0007669"/>
    <property type="project" value="TreeGrafter"/>
</dbReference>
<evidence type="ECO:0000256" key="6">
    <source>
        <dbReference type="ARBA" id="ARBA00022801"/>
    </source>
</evidence>
<evidence type="ECO:0000256" key="8">
    <source>
        <dbReference type="RuleBase" id="RU004262"/>
    </source>
</evidence>
<evidence type="ECO:0000256" key="2">
    <source>
        <dbReference type="ARBA" id="ARBA00004613"/>
    </source>
</evidence>
<dbReference type="SUPFAM" id="SSF53474">
    <property type="entry name" value="alpha/beta-Hydrolases"/>
    <property type="match status" value="1"/>
</dbReference>
<accession>A0A6I9W015</accession>
<feature type="transmembrane region" description="Helical" evidence="9">
    <location>
        <begin position="12"/>
        <end position="34"/>
    </location>
</feature>
<evidence type="ECO:0000313" key="12">
    <source>
        <dbReference type="RefSeq" id="XP_011634897.1"/>
    </source>
</evidence>
<dbReference type="RefSeq" id="XP_011634897.1">
    <property type="nucleotide sequence ID" value="XM_011636595.1"/>
</dbReference>
<dbReference type="EC" id="3.1.1.32" evidence="4"/>
<comment type="similarity">
    <text evidence="3 8">Belongs to the AB hydrolase superfamily. Lipase family.</text>
</comment>
<keyword evidence="9" id="KW-1133">Transmembrane helix</keyword>
<organism evidence="11 12">
    <name type="scientific">Pogonomyrmex barbatus</name>
    <name type="common">red harvester ant</name>
    <dbReference type="NCBI Taxonomy" id="144034"/>
    <lineage>
        <taxon>Eukaryota</taxon>
        <taxon>Metazoa</taxon>
        <taxon>Ecdysozoa</taxon>
        <taxon>Arthropoda</taxon>
        <taxon>Hexapoda</taxon>
        <taxon>Insecta</taxon>
        <taxon>Pterygota</taxon>
        <taxon>Neoptera</taxon>
        <taxon>Endopterygota</taxon>
        <taxon>Hymenoptera</taxon>
        <taxon>Apocrita</taxon>
        <taxon>Aculeata</taxon>
        <taxon>Formicoidea</taxon>
        <taxon>Formicidae</taxon>
        <taxon>Myrmicinae</taxon>
        <taxon>Pogonomyrmex</taxon>
    </lineage>
</organism>
<evidence type="ECO:0000313" key="11">
    <source>
        <dbReference type="Proteomes" id="UP000504615"/>
    </source>
</evidence>
<keyword evidence="11" id="KW-1185">Reference proteome</keyword>
<dbReference type="GeneID" id="105425715"/>
<name>A0A6I9W015_9HYME</name>
<dbReference type="Gene3D" id="3.40.50.1820">
    <property type="entry name" value="alpha/beta hydrolase"/>
    <property type="match status" value="1"/>
</dbReference>
<reference evidence="12" key="1">
    <citation type="submission" date="2025-08" db="UniProtKB">
        <authorList>
            <consortium name="RefSeq"/>
        </authorList>
    </citation>
    <scope>IDENTIFICATION</scope>
</reference>
<sequence length="327" mass="36721">MNICKKRILNLGILYSFKMLKTIIYSYVLLFIVIKTVDCSCSCDEADSDFMIGVNLLYYKCNDENETIAYPIATPEDMLNVLENKRTIFYIFGYLESPEKSNVQIMMKALCHERMDNVVLLDWSKYSTGNYLSVFEDAKKVGSSFAESIQKLVNSGFNVSNIYIVAHSLGTAIAGFAGKCNDFMIPRITALDPANPIFNPLESCYLTKDDASWVDVIHTDMGGYGTYYPMGTADFYANSGHRPQPGCPLIGIPLDTDLCSHQRSVEIYAESKVSDTLFMAVKCSCYYSCSLHTCDENDQLAVGYRSSNRMGTFYFEIGSNETDDYIS</sequence>
<dbReference type="InterPro" id="IPR000734">
    <property type="entry name" value="TAG_lipase"/>
</dbReference>
<protein>
    <recommendedName>
        <fullName evidence="4">phospholipase A1</fullName>
        <ecNumber evidence="4">3.1.1.32</ecNumber>
    </recommendedName>
</protein>
<dbReference type="InterPro" id="IPR029058">
    <property type="entry name" value="AB_hydrolase_fold"/>
</dbReference>